<reference evidence="1 2" key="1">
    <citation type="submission" date="2019-07" db="EMBL/GenBank/DDBJ databases">
        <title>Genome sequencing of Parabacteroides distasonis iSURF_7.</title>
        <authorList>
            <person name="Degefu H.N."/>
            <person name="Ruoff K.L."/>
            <person name="Price C.E."/>
            <person name="Valls R.A."/>
            <person name="O'Toole G.A."/>
        </authorList>
    </citation>
    <scope>NUCLEOTIDE SEQUENCE [LARGE SCALE GENOMIC DNA]</scope>
    <source>
        <strain evidence="1 2">CFPLTA003_1B</strain>
    </source>
</reference>
<accession>A0A5C6KJ26</accession>
<evidence type="ECO:0000313" key="1">
    <source>
        <dbReference type="EMBL" id="TWV61868.1"/>
    </source>
</evidence>
<organism evidence="1 2">
    <name type="scientific">Parabacteroides distasonis</name>
    <dbReference type="NCBI Taxonomy" id="823"/>
    <lineage>
        <taxon>Bacteria</taxon>
        <taxon>Pseudomonadati</taxon>
        <taxon>Bacteroidota</taxon>
        <taxon>Bacteroidia</taxon>
        <taxon>Bacteroidales</taxon>
        <taxon>Tannerellaceae</taxon>
        <taxon>Parabacteroides</taxon>
    </lineage>
</organism>
<name>A0A5C6KJ26_PARDI</name>
<protein>
    <submittedName>
        <fullName evidence="1">DUF2589 domain-containing protein</fullName>
    </submittedName>
</protein>
<sequence length="61" mass="6448">MAKYPTPSHVATDALQGIPFGSIIGGPLKACAETQEEQAKAAAEFMKEAGLDLDKDAKEKE</sequence>
<evidence type="ECO:0000313" key="2">
    <source>
        <dbReference type="Proteomes" id="UP000315827"/>
    </source>
</evidence>
<dbReference type="AlphaFoldDB" id="A0A5C6KJ26"/>
<gene>
    <name evidence="1" type="ORF">FSA05_11185</name>
</gene>
<proteinExistence type="predicted"/>
<dbReference type="Proteomes" id="UP000315827">
    <property type="component" value="Unassembled WGS sequence"/>
</dbReference>
<dbReference type="RefSeq" id="WP_146375543.1">
    <property type="nucleotide sequence ID" value="NZ_VOHW01000005.1"/>
</dbReference>
<dbReference type="EMBL" id="VOHW01000005">
    <property type="protein sequence ID" value="TWV61868.1"/>
    <property type="molecule type" value="Genomic_DNA"/>
</dbReference>
<comment type="caution">
    <text evidence="1">The sequence shown here is derived from an EMBL/GenBank/DDBJ whole genome shotgun (WGS) entry which is preliminary data.</text>
</comment>